<sequence length="99" mass="11471">MKNTDATPEYETLEIGTPLDYTSDVYRVYFEVRDFEGVFKNVISEFLGPETAEKIETLSHGYEIELPIQCIPEVIVWLTNENIAVYQVVRYAKTNKTWG</sequence>
<evidence type="ECO:0000313" key="2">
    <source>
        <dbReference type="Proteomes" id="UP000011134"/>
    </source>
</evidence>
<proteinExistence type="predicted"/>
<gene>
    <name evidence="1" type="ORF">C942_02481</name>
</gene>
<dbReference type="PATRIC" id="fig|1056511.3.peg.3555"/>
<organism evidence="1 2">
    <name type="scientific">Photobacterium marinum</name>
    <dbReference type="NCBI Taxonomy" id="1056511"/>
    <lineage>
        <taxon>Bacteria</taxon>
        <taxon>Pseudomonadati</taxon>
        <taxon>Pseudomonadota</taxon>
        <taxon>Gammaproteobacteria</taxon>
        <taxon>Vibrionales</taxon>
        <taxon>Vibrionaceae</taxon>
        <taxon>Photobacterium</taxon>
    </lineage>
</organism>
<reference evidence="1 2" key="1">
    <citation type="submission" date="2012-12" db="EMBL/GenBank/DDBJ databases">
        <title>Genome Assembly of Photobacterium sp. AK15.</title>
        <authorList>
            <person name="Khatri I."/>
            <person name="Vaidya B."/>
            <person name="Srinivas T.N.R."/>
            <person name="Subramanian S."/>
            <person name="Pinnaka A."/>
        </authorList>
    </citation>
    <scope>NUCLEOTIDE SEQUENCE [LARGE SCALE GENOMIC DNA]</scope>
    <source>
        <strain evidence="1 2">AK15</strain>
    </source>
</reference>
<dbReference type="Proteomes" id="UP000011134">
    <property type="component" value="Unassembled WGS sequence"/>
</dbReference>
<keyword evidence="2" id="KW-1185">Reference proteome</keyword>
<name>L8JAG8_9GAMM</name>
<dbReference type="EMBL" id="AMZO01000026">
    <property type="protein sequence ID" value="ELR64457.1"/>
    <property type="molecule type" value="Genomic_DNA"/>
</dbReference>
<accession>L8JAG8</accession>
<dbReference type="RefSeq" id="WP_007468096.1">
    <property type="nucleotide sequence ID" value="NZ_AMZO01000026.1"/>
</dbReference>
<dbReference type="OrthoDB" id="1364489at2"/>
<comment type="caution">
    <text evidence="1">The sequence shown here is derived from an EMBL/GenBank/DDBJ whole genome shotgun (WGS) entry which is preliminary data.</text>
</comment>
<dbReference type="AlphaFoldDB" id="L8JAG8"/>
<protein>
    <submittedName>
        <fullName evidence="1">Uncharacterized protein</fullName>
    </submittedName>
</protein>
<evidence type="ECO:0000313" key="1">
    <source>
        <dbReference type="EMBL" id="ELR64457.1"/>
    </source>
</evidence>